<reference evidence="1 2" key="2">
    <citation type="journal article" date="2022" name="Mol. Ecol. Resour.">
        <title>The genomes of chicory, endive, great burdock and yacon provide insights into Asteraceae paleo-polyploidization history and plant inulin production.</title>
        <authorList>
            <person name="Fan W."/>
            <person name="Wang S."/>
            <person name="Wang H."/>
            <person name="Wang A."/>
            <person name="Jiang F."/>
            <person name="Liu H."/>
            <person name="Zhao H."/>
            <person name="Xu D."/>
            <person name="Zhang Y."/>
        </authorList>
    </citation>
    <scope>NUCLEOTIDE SEQUENCE [LARGE SCALE GENOMIC DNA]</scope>
    <source>
        <strain evidence="2">cv. Yunnan</strain>
        <tissue evidence="1">Leaves</tissue>
    </source>
</reference>
<evidence type="ECO:0000313" key="2">
    <source>
        <dbReference type="Proteomes" id="UP001056120"/>
    </source>
</evidence>
<keyword evidence="2" id="KW-1185">Reference proteome</keyword>
<evidence type="ECO:0000313" key="1">
    <source>
        <dbReference type="EMBL" id="KAI3800041.1"/>
    </source>
</evidence>
<reference evidence="2" key="1">
    <citation type="journal article" date="2022" name="Mol. Ecol. Resour.">
        <title>The genomes of chicory, endive, great burdock and yacon provide insights into Asteraceae palaeo-polyploidization history and plant inulin production.</title>
        <authorList>
            <person name="Fan W."/>
            <person name="Wang S."/>
            <person name="Wang H."/>
            <person name="Wang A."/>
            <person name="Jiang F."/>
            <person name="Liu H."/>
            <person name="Zhao H."/>
            <person name="Xu D."/>
            <person name="Zhang Y."/>
        </authorList>
    </citation>
    <scope>NUCLEOTIDE SEQUENCE [LARGE SCALE GENOMIC DNA]</scope>
    <source>
        <strain evidence="2">cv. Yunnan</strain>
    </source>
</reference>
<gene>
    <name evidence="1" type="ORF">L1987_35348</name>
</gene>
<accession>A0ACB9HXK5</accession>
<name>A0ACB9HXK5_9ASTR</name>
<dbReference type="EMBL" id="CM042028">
    <property type="protein sequence ID" value="KAI3800041.1"/>
    <property type="molecule type" value="Genomic_DNA"/>
</dbReference>
<sequence length="1007" mass="110259">MALLHKHLDSEKECNRRLQEELKKDGVTAQLDTLRAEKCSHDNLVRELETRLNSIQVEHVGVISSFDNVQKVINELKLKVMEMEREVVRQREVIADRAEEKREVIRQLSFSLEHYIDPKEASINSFESVSVFEIVGLVLMEGGGSNSPSPPDDSQINEHSLRLAENVEAESYGQKKSYMRSHLLELSFIHTSLADQYAALIAEVSKRCPSLLQKQHLESSDSASPPQVTKMLAPKFSTVTGFDVLWQPGGAGLYLSKRKGSSHSGSESSMSSVNKPPVPPLNDDALKVEESKDSGSESSMSSVTKPAVPPDSNDALKIQETKDSELSSVNKPAVPPVSDDALKVQETKYSELSSVNKPSLPPVSDNALKLEETKDYGSESSMSSAKKPPDSHDDSLKLEETKDYGAGSSMSYVNKSPVAPVIDDVLQGEETTDSGSESSISSVDIPQVSDVALKLEETKDSGSKSSISSVVNKPPAPPVCDDALKVEESKDFGLESSISSLNKPTVPPANYDDLKVEETKGSGSEASMSSVNKPPVPPVSDDALKLKETKDSDTESSTPSTAVPPANDNVLKVKETRDSDTESSIPSAALPPANDNTLKVEETKDSGSESSMPSVNNNVVPPVSDDGLEVTENKDYGSESPMSSVNKPVVTPINEDVFKVEETKDSGSGSSMSSANNPLPVSVDALKVKETKDYASESSMSSVNKPAVVPAQDDALKVVEETKNSDRESSMLSVNKPAVPPVNDDALKVKETKDPGCGGSESSMSSVNEPAVPPVNDNALKVEETEDPEALLEKISILEEEVARMKQKLKSLTDENGELKEEIEENIADVKVYMSETKLERDTIEEELKASEDIAIKIDEHAARVLEAKLRNQSKHDYEITEMNMKILQYMAEISQLKSTHEKKEKIWNGVTGQLKKDLKEKCDLVDELNKNMSRKDDQLEILWDEKRSQDILIEQLKTELKSVKSENVELVSSFDTVQKLADELKLKVLELEREVELQREAMSNKE</sequence>
<proteinExistence type="predicted"/>
<organism evidence="1 2">
    <name type="scientific">Smallanthus sonchifolius</name>
    <dbReference type="NCBI Taxonomy" id="185202"/>
    <lineage>
        <taxon>Eukaryota</taxon>
        <taxon>Viridiplantae</taxon>
        <taxon>Streptophyta</taxon>
        <taxon>Embryophyta</taxon>
        <taxon>Tracheophyta</taxon>
        <taxon>Spermatophyta</taxon>
        <taxon>Magnoliopsida</taxon>
        <taxon>eudicotyledons</taxon>
        <taxon>Gunneridae</taxon>
        <taxon>Pentapetalae</taxon>
        <taxon>asterids</taxon>
        <taxon>campanulids</taxon>
        <taxon>Asterales</taxon>
        <taxon>Asteraceae</taxon>
        <taxon>Asteroideae</taxon>
        <taxon>Heliantheae alliance</taxon>
        <taxon>Millerieae</taxon>
        <taxon>Smallanthus</taxon>
    </lineage>
</organism>
<comment type="caution">
    <text evidence="1">The sequence shown here is derived from an EMBL/GenBank/DDBJ whole genome shotgun (WGS) entry which is preliminary data.</text>
</comment>
<protein>
    <submittedName>
        <fullName evidence="1">Uncharacterized protein</fullName>
    </submittedName>
</protein>
<dbReference type="Proteomes" id="UP001056120">
    <property type="component" value="Linkage Group LG11"/>
</dbReference>